<evidence type="ECO:0008006" key="5">
    <source>
        <dbReference type="Google" id="ProtNLM"/>
    </source>
</evidence>
<dbReference type="Proteomes" id="UP001551176">
    <property type="component" value="Unassembled WGS sequence"/>
</dbReference>
<feature type="region of interest" description="Disordered" evidence="1">
    <location>
        <begin position="287"/>
        <end position="309"/>
    </location>
</feature>
<comment type="caution">
    <text evidence="3">The sequence shown here is derived from an EMBL/GenBank/DDBJ whole genome shotgun (WGS) entry which is preliminary data.</text>
</comment>
<name>A0ABV3BZ25_9ACTN</name>
<feature type="transmembrane region" description="Helical" evidence="2">
    <location>
        <begin position="56"/>
        <end position="81"/>
    </location>
</feature>
<keyword evidence="2" id="KW-0812">Transmembrane</keyword>
<keyword evidence="4" id="KW-1185">Reference proteome</keyword>
<gene>
    <name evidence="3" type="ORF">ABZ921_37125</name>
</gene>
<keyword evidence="2" id="KW-0472">Membrane</keyword>
<organism evidence="3 4">
    <name type="scientific">Streptomyces atriruber</name>
    <dbReference type="NCBI Taxonomy" id="545121"/>
    <lineage>
        <taxon>Bacteria</taxon>
        <taxon>Bacillati</taxon>
        <taxon>Actinomycetota</taxon>
        <taxon>Actinomycetes</taxon>
        <taxon>Kitasatosporales</taxon>
        <taxon>Streptomycetaceae</taxon>
        <taxon>Streptomyces</taxon>
    </lineage>
</organism>
<keyword evidence="2" id="KW-1133">Transmembrane helix</keyword>
<dbReference type="EMBL" id="JBEYXV010000025">
    <property type="protein sequence ID" value="MEU6826269.1"/>
    <property type="molecule type" value="Genomic_DNA"/>
</dbReference>
<evidence type="ECO:0000313" key="4">
    <source>
        <dbReference type="Proteomes" id="UP001551176"/>
    </source>
</evidence>
<feature type="transmembrane region" description="Helical" evidence="2">
    <location>
        <begin position="315"/>
        <end position="338"/>
    </location>
</feature>
<dbReference type="RefSeq" id="WP_359357336.1">
    <property type="nucleotide sequence ID" value="NZ_JBEYXV010000025.1"/>
</dbReference>
<feature type="transmembrane region" description="Helical" evidence="2">
    <location>
        <begin position="526"/>
        <end position="551"/>
    </location>
</feature>
<feature type="transmembrane region" description="Helical" evidence="2">
    <location>
        <begin position="258"/>
        <end position="278"/>
    </location>
</feature>
<sequence length="765" mass="80923">MDEGDEVAVEVKGAGGVLGGLVRHGNGDRAVRRGGVPRGRIRFGRAGARRFGASGFLFRPVVFVACLLLPLLAAAPALAAAPEPPPGEVSRAASLAAHLRTDPVYVTDQLPRSVPRSTAPEFAKLAKRTGVPTYVLVLPGTGAGAENEGLLGAVHDRLGRDGLYVLVDDSSVVAADAFGVRAPAEDAETVQQYELPYDAGPLLSFERFVDVIAEGSKKAAQHAADARAEYAGHGPYGEGYKEPEPLHISPTDRRNQSFLTGIVLAVLPLLVLLLAPYVRRWSWGRRSAAPAPAPTSADLGAARASKGPAPSTARFRWVVASVVAALAGLVALTTTLLFDQTTSSAAPPPTGTDMTARVERVVDGLRRDPVYTDPESPRVLSGQRMDELRKRVGEFERGSVYVALVPQLPEDESAGEAEAFADALHARLDKPGVYVVADPLAGEIDVITYHVRIDANLIAFDVPDSIRYGDTDDRSDGHQLGERLDRLMTFLDKAPRTDPPETSSYGDAAPDAVEERALPRLFSGDFWPGLMVGAFGALLVFGVVAGVLGVVRRATRRGVSDGRPPVAGVAFEAPADPSASYLRAAAREELDALAREFDPDAALPSALRTRIWDCLDTATLLADRAGAERDAAGPDGRVDDDVPPADLAAAVTLARMGRAALATGDTSKPSCALNPLHGPATGWRDAQYAPEDSRRRTLPVCATCRAFVTEDPGRAHTLRLTLPGPGRGRNGGGRVPYEDVAGPLPAARKGVPQLIRKVREYAGVQ</sequence>
<protein>
    <recommendedName>
        <fullName evidence="5">TPM domain-containing protein</fullName>
    </recommendedName>
</protein>
<evidence type="ECO:0000256" key="1">
    <source>
        <dbReference type="SAM" id="MobiDB-lite"/>
    </source>
</evidence>
<reference evidence="3 4" key="1">
    <citation type="submission" date="2024-06" db="EMBL/GenBank/DDBJ databases">
        <title>The Natural Products Discovery Center: Release of the First 8490 Sequenced Strains for Exploring Actinobacteria Biosynthetic Diversity.</title>
        <authorList>
            <person name="Kalkreuter E."/>
            <person name="Kautsar S.A."/>
            <person name="Yang D."/>
            <person name="Bader C.D."/>
            <person name="Teijaro C.N."/>
            <person name="Fluegel L."/>
            <person name="Davis C.M."/>
            <person name="Simpson J.R."/>
            <person name="Lauterbach L."/>
            <person name="Steele A.D."/>
            <person name="Gui C."/>
            <person name="Meng S."/>
            <person name="Li G."/>
            <person name="Viehrig K."/>
            <person name="Ye F."/>
            <person name="Su P."/>
            <person name="Kiefer A.F."/>
            <person name="Nichols A."/>
            <person name="Cepeda A.J."/>
            <person name="Yan W."/>
            <person name="Fan B."/>
            <person name="Jiang Y."/>
            <person name="Adhikari A."/>
            <person name="Zheng C.-J."/>
            <person name="Schuster L."/>
            <person name="Cowan T.M."/>
            <person name="Smanski M.J."/>
            <person name="Chevrette M.G."/>
            <person name="De Carvalho L.P.S."/>
            <person name="Shen B."/>
        </authorList>
    </citation>
    <scope>NUCLEOTIDE SEQUENCE [LARGE SCALE GENOMIC DNA]</scope>
    <source>
        <strain evidence="3 4">NPDC046838</strain>
    </source>
</reference>
<evidence type="ECO:0000313" key="3">
    <source>
        <dbReference type="EMBL" id="MEU6826269.1"/>
    </source>
</evidence>
<accession>A0ABV3BZ25</accession>
<proteinExistence type="predicted"/>
<evidence type="ECO:0000256" key="2">
    <source>
        <dbReference type="SAM" id="Phobius"/>
    </source>
</evidence>